<keyword evidence="2" id="KW-0813">Transport</keyword>
<proteinExistence type="predicted"/>
<keyword evidence="14" id="KW-1185">Reference proteome</keyword>
<comment type="subcellular location">
    <subcellularLocation>
        <location evidence="1">Cell outer membrane</location>
        <topology evidence="1">Multi-pass membrane protein</topology>
    </subcellularLocation>
</comment>
<dbReference type="SUPFAM" id="SSF56935">
    <property type="entry name" value="Porins"/>
    <property type="match status" value="1"/>
</dbReference>
<keyword evidence="4" id="KW-0410">Iron transport</keyword>
<evidence type="ECO:0000256" key="9">
    <source>
        <dbReference type="ARBA" id="ARBA00023136"/>
    </source>
</evidence>
<protein>
    <recommendedName>
        <fullName evidence="15">TonB-dependent receptor-like beta-barrel domain-containing protein</fullName>
    </recommendedName>
</protein>
<keyword evidence="6 12" id="KW-0732">Signal</keyword>
<dbReference type="PROSITE" id="PS51257">
    <property type="entry name" value="PROKAR_LIPOPROTEIN"/>
    <property type="match status" value="1"/>
</dbReference>
<evidence type="ECO:0000256" key="7">
    <source>
        <dbReference type="ARBA" id="ARBA00023004"/>
    </source>
</evidence>
<dbReference type="EMBL" id="JACOGG010000006">
    <property type="protein sequence ID" value="MBC3935211.1"/>
    <property type="molecule type" value="Genomic_DNA"/>
</dbReference>
<evidence type="ECO:0000256" key="10">
    <source>
        <dbReference type="ARBA" id="ARBA00023237"/>
    </source>
</evidence>
<keyword evidence="9" id="KW-0472">Membrane</keyword>
<keyword evidence="5" id="KW-0812">Transmembrane</keyword>
<evidence type="ECO:0000256" key="1">
    <source>
        <dbReference type="ARBA" id="ARBA00004571"/>
    </source>
</evidence>
<comment type="caution">
    <text evidence="13">The sequence shown here is derived from an EMBL/GenBank/DDBJ whole genome shotgun (WGS) entry which is preliminary data.</text>
</comment>
<keyword evidence="10" id="KW-0998">Cell outer membrane</keyword>
<evidence type="ECO:0000256" key="6">
    <source>
        <dbReference type="ARBA" id="ARBA00022729"/>
    </source>
</evidence>
<keyword evidence="7" id="KW-0408">Iron</keyword>
<sequence length="685" mass="76255">MKLQIHSVKKHQHLCLTLLALVTQACLLPAQADDMASVTRTETAAADKNNAVTQAEDGFGNQAGKESIGIYSDSNVRGFSPGKAGNLRIEGMYFDKRAYLGHLLLDGSKVRIGTTVTGYPFPAPTGIVDYQLRKAGDQAEYSYSVELENSMRGAGDRALDVNALLPLTAADARVKMGLSVAASAYKELTPQHEASYYRSAAIVGRIRSADQGDTAFELLPFYSHDQVPYETPHSYWLLPDGKLPPAASYHFANKSAMKADWMRGHGHSRTLGLIYQQQLPGQWLFKGSLIRSAADYPRSETHVIEQLSGNRWQNSYYSEKNVTKQADSVELRLSKTLQHEDSRQQFHLVWRGRRSEQRYGGEAYADLGTVEFRQQYAELTLPTTAPDFSYSERSLDRVRQSNLGLAYEYQNALATLNLGLMKSYYDKQTWTGTAQERSFVRMQDQPLLSYWNLSLALGAGYSLYGGQTQGLEESGVAPVSASNRFAALPAIHTSQKDAGLRWKWQQGERSLNAVLGYFEVSKPHYGFNSQQLYAQTGQVQHRGLEGSIAGNLTPHLNLVMAAVYLDARVTQPLSNTASVRPVASVPLEVRSYLEYSPPQLPNSSADLGLQYSGPQTSSESSGSRLDKKILVQLGLRHQLDWGNAKLQLRFQVSNLFNRDTWEVDSDNTFIPGRPRSWRLIMTLTH</sequence>
<evidence type="ECO:0000313" key="13">
    <source>
        <dbReference type="EMBL" id="MBC3935211.1"/>
    </source>
</evidence>
<keyword evidence="8" id="KW-0406">Ion transport</keyword>
<dbReference type="PANTHER" id="PTHR32552:SF68">
    <property type="entry name" value="FERRICHROME OUTER MEMBRANE TRANSPORTER_PHAGE RECEPTOR"/>
    <property type="match status" value="1"/>
</dbReference>
<evidence type="ECO:0000256" key="4">
    <source>
        <dbReference type="ARBA" id="ARBA00022496"/>
    </source>
</evidence>
<feature type="signal peptide" evidence="12">
    <location>
        <begin position="1"/>
        <end position="32"/>
    </location>
</feature>
<dbReference type="GO" id="GO:0009279">
    <property type="term" value="C:cell outer membrane"/>
    <property type="evidence" value="ECO:0007669"/>
    <property type="project" value="UniProtKB-SubCell"/>
</dbReference>
<evidence type="ECO:0000256" key="12">
    <source>
        <dbReference type="SAM" id="SignalP"/>
    </source>
</evidence>
<evidence type="ECO:0008006" key="15">
    <source>
        <dbReference type="Google" id="ProtNLM"/>
    </source>
</evidence>
<dbReference type="AlphaFoldDB" id="A0A923KZJ6"/>
<feature type="region of interest" description="Disordered" evidence="11">
    <location>
        <begin position="604"/>
        <end position="623"/>
    </location>
</feature>
<dbReference type="GO" id="GO:0015344">
    <property type="term" value="F:siderophore uptake transmembrane transporter activity"/>
    <property type="evidence" value="ECO:0007669"/>
    <property type="project" value="TreeGrafter"/>
</dbReference>
<dbReference type="InterPro" id="IPR039426">
    <property type="entry name" value="TonB-dep_rcpt-like"/>
</dbReference>
<dbReference type="PANTHER" id="PTHR32552">
    <property type="entry name" value="FERRICHROME IRON RECEPTOR-RELATED"/>
    <property type="match status" value="1"/>
</dbReference>
<evidence type="ECO:0000256" key="2">
    <source>
        <dbReference type="ARBA" id="ARBA00022448"/>
    </source>
</evidence>
<organism evidence="13 14">
    <name type="scientific">Undibacterium rugosum</name>
    <dbReference type="NCBI Taxonomy" id="2762291"/>
    <lineage>
        <taxon>Bacteria</taxon>
        <taxon>Pseudomonadati</taxon>
        <taxon>Pseudomonadota</taxon>
        <taxon>Betaproteobacteria</taxon>
        <taxon>Burkholderiales</taxon>
        <taxon>Oxalobacteraceae</taxon>
        <taxon>Undibacterium</taxon>
    </lineage>
</organism>
<feature type="chain" id="PRO_5036903870" description="TonB-dependent receptor-like beta-barrel domain-containing protein" evidence="12">
    <location>
        <begin position="33"/>
        <end position="685"/>
    </location>
</feature>
<evidence type="ECO:0000256" key="8">
    <source>
        <dbReference type="ARBA" id="ARBA00023065"/>
    </source>
</evidence>
<reference evidence="13" key="1">
    <citation type="submission" date="2020-08" db="EMBL/GenBank/DDBJ databases">
        <title>Novel species isolated from subtropical streams in China.</title>
        <authorList>
            <person name="Lu H."/>
        </authorList>
    </citation>
    <scope>NUCLEOTIDE SEQUENCE</scope>
    <source>
        <strain evidence="13">CY7W</strain>
    </source>
</reference>
<keyword evidence="3" id="KW-1134">Transmembrane beta strand</keyword>
<name>A0A923KZJ6_9BURK</name>
<evidence type="ECO:0000256" key="11">
    <source>
        <dbReference type="SAM" id="MobiDB-lite"/>
    </source>
</evidence>
<dbReference type="InterPro" id="IPR036942">
    <property type="entry name" value="Beta-barrel_TonB_sf"/>
</dbReference>
<feature type="compositionally biased region" description="Low complexity" evidence="11">
    <location>
        <begin position="612"/>
        <end position="623"/>
    </location>
</feature>
<gene>
    <name evidence="13" type="ORF">H8K47_07560</name>
</gene>
<evidence type="ECO:0000256" key="5">
    <source>
        <dbReference type="ARBA" id="ARBA00022692"/>
    </source>
</evidence>
<accession>A0A923KZJ6</accession>
<evidence type="ECO:0000313" key="14">
    <source>
        <dbReference type="Proteomes" id="UP000612361"/>
    </source>
</evidence>
<evidence type="ECO:0000256" key="3">
    <source>
        <dbReference type="ARBA" id="ARBA00022452"/>
    </source>
</evidence>
<dbReference type="Gene3D" id="2.40.170.20">
    <property type="entry name" value="TonB-dependent receptor, beta-barrel domain"/>
    <property type="match status" value="1"/>
</dbReference>
<dbReference type="RefSeq" id="WP_186880792.1">
    <property type="nucleotide sequence ID" value="NZ_JACOGG010000006.1"/>
</dbReference>
<dbReference type="Proteomes" id="UP000612361">
    <property type="component" value="Unassembled WGS sequence"/>
</dbReference>